<dbReference type="Proteomes" id="UP001163321">
    <property type="component" value="Chromosome 4"/>
</dbReference>
<sequence length="219" mass="24309">MLKLKASISRRQRRKLGAHWFLQFQEPDIVHVCALIVPWMFIPLDNRDKLAVVPKTILAQKLHLEDRIVPIPGNLAQPLLGLPPDTFKVLATEIDAIVHNGADVNLVKAYAALKSANVLGTRKVLRLAVTNGLAKTRLKPVHYISTGVILPSTYSAPKFMEDADLSKVSDKLDNGYAQSKWVSEQMCHEAAQRGLPVSILRPGNMSQSSFTVRWNTSLT</sequence>
<dbReference type="EMBL" id="CM047583">
    <property type="protein sequence ID" value="KAI9912595.1"/>
    <property type="molecule type" value="Genomic_DNA"/>
</dbReference>
<organism evidence="1 2">
    <name type="scientific">Peronosclerospora sorghi</name>
    <dbReference type="NCBI Taxonomy" id="230839"/>
    <lineage>
        <taxon>Eukaryota</taxon>
        <taxon>Sar</taxon>
        <taxon>Stramenopiles</taxon>
        <taxon>Oomycota</taxon>
        <taxon>Peronosporomycetes</taxon>
        <taxon>Peronosporales</taxon>
        <taxon>Peronosporaceae</taxon>
        <taxon>Peronosclerospora</taxon>
    </lineage>
</organism>
<evidence type="ECO:0000313" key="2">
    <source>
        <dbReference type="Proteomes" id="UP001163321"/>
    </source>
</evidence>
<comment type="caution">
    <text evidence="1">The sequence shown here is derived from an EMBL/GenBank/DDBJ whole genome shotgun (WGS) entry which is preliminary data.</text>
</comment>
<accession>A0ACC0W1A2</accession>
<reference evidence="1 2" key="1">
    <citation type="journal article" date="2022" name="bioRxiv">
        <title>The genome of the oomycete Peronosclerospora sorghi, a cosmopolitan pathogen of maize and sorghum, is inflated with dispersed pseudogenes.</title>
        <authorList>
            <person name="Fletcher K."/>
            <person name="Martin F."/>
            <person name="Isakeit T."/>
            <person name="Cavanaugh K."/>
            <person name="Magill C."/>
            <person name="Michelmore R."/>
        </authorList>
    </citation>
    <scope>NUCLEOTIDE SEQUENCE [LARGE SCALE GENOMIC DNA]</scope>
    <source>
        <strain evidence="1">P6</strain>
    </source>
</reference>
<protein>
    <submittedName>
        <fullName evidence="1">Uncharacterized protein</fullName>
    </submittedName>
</protein>
<name>A0ACC0W1A2_9STRA</name>
<gene>
    <name evidence="1" type="ORF">PsorP6_005372</name>
</gene>
<evidence type="ECO:0000313" key="1">
    <source>
        <dbReference type="EMBL" id="KAI9912595.1"/>
    </source>
</evidence>
<keyword evidence="2" id="KW-1185">Reference proteome</keyword>
<proteinExistence type="predicted"/>